<dbReference type="Proteomes" id="UP000003531">
    <property type="component" value="Unassembled WGS sequence"/>
</dbReference>
<dbReference type="Pfam" id="PF00005">
    <property type="entry name" value="ABC_tran"/>
    <property type="match status" value="1"/>
</dbReference>
<name>C2EHI7_9LACO</name>
<keyword evidence="1" id="KW-0813">Transport</keyword>
<proteinExistence type="predicted"/>
<evidence type="ECO:0000259" key="2">
    <source>
        <dbReference type="Pfam" id="PF00005"/>
    </source>
</evidence>
<dbReference type="EMBL" id="ACGT01000009">
    <property type="protein sequence ID" value="EEJ74001.1"/>
    <property type="molecule type" value="Genomic_DNA"/>
</dbReference>
<reference evidence="3 4" key="1">
    <citation type="submission" date="2009-01" db="EMBL/GenBank/DDBJ databases">
        <authorList>
            <person name="Qin X."/>
            <person name="Bachman B."/>
            <person name="Battles P."/>
            <person name="Bell A."/>
            <person name="Bess C."/>
            <person name="Bickham C."/>
            <person name="Chaboub L."/>
            <person name="Chen D."/>
            <person name="Coyle M."/>
            <person name="Deiros D.R."/>
            <person name="Dinh H."/>
            <person name="Forbes L."/>
            <person name="Fowler G."/>
            <person name="Francisco L."/>
            <person name="Fu Q."/>
            <person name="Gubbala S."/>
            <person name="Hale W."/>
            <person name="Han Y."/>
            <person name="Hemphill L."/>
            <person name="Highlander S.K."/>
            <person name="Hirani K."/>
            <person name="Hogues M."/>
            <person name="Jackson L."/>
            <person name="Jakkamsetti A."/>
            <person name="Javaid M."/>
            <person name="Jiang H."/>
            <person name="Korchina V."/>
            <person name="Kovar C."/>
            <person name="Lara F."/>
            <person name="Lee S."/>
            <person name="Mata R."/>
            <person name="Mathew T."/>
            <person name="Moen C."/>
            <person name="Morales K."/>
            <person name="Munidasa M."/>
            <person name="Nazareth L."/>
            <person name="Ngo R."/>
            <person name="Nguyen L."/>
            <person name="Okwuonu G."/>
            <person name="Ongeri F."/>
            <person name="Patil S."/>
            <person name="Petrosino J."/>
            <person name="Pham C."/>
            <person name="Pham P."/>
            <person name="Pu L.-L."/>
            <person name="Puazo M."/>
            <person name="Raj R."/>
            <person name="Reid J."/>
            <person name="Rouhana J."/>
            <person name="Saada N."/>
            <person name="Shang Y."/>
            <person name="Simmons D."/>
            <person name="Thornton R."/>
            <person name="Warren J."/>
            <person name="Weissenberger G."/>
            <person name="Zhang J."/>
            <person name="Zhang L."/>
            <person name="Zhou C."/>
            <person name="Zhu D."/>
            <person name="Muzny D."/>
            <person name="Worley K."/>
            <person name="Gibbs R."/>
        </authorList>
    </citation>
    <scope>NUCLEOTIDE SEQUENCE [LARGE SCALE GENOMIC DNA]</scope>
    <source>
        <strain evidence="3 4">ATCC 11741</strain>
    </source>
</reference>
<evidence type="ECO:0000313" key="3">
    <source>
        <dbReference type="EMBL" id="EEJ74001.1"/>
    </source>
</evidence>
<gene>
    <name evidence="3" type="ORF">HMPREF0545_1109</name>
</gene>
<protein>
    <recommendedName>
        <fullName evidence="2">ABC transporter domain-containing protein</fullName>
    </recommendedName>
</protein>
<feature type="domain" description="ABC transporter" evidence="2">
    <location>
        <begin position="13"/>
        <end position="45"/>
    </location>
</feature>
<feature type="non-terminal residue" evidence="3">
    <location>
        <position position="1"/>
    </location>
</feature>
<dbReference type="Gene3D" id="3.40.50.300">
    <property type="entry name" value="P-loop containing nucleotide triphosphate hydrolases"/>
    <property type="match status" value="1"/>
</dbReference>
<dbReference type="GO" id="GO:0016887">
    <property type="term" value="F:ATP hydrolysis activity"/>
    <property type="evidence" value="ECO:0007669"/>
    <property type="project" value="InterPro"/>
</dbReference>
<dbReference type="InterPro" id="IPR050093">
    <property type="entry name" value="ABC_SmlMolc_Importer"/>
</dbReference>
<evidence type="ECO:0000313" key="4">
    <source>
        <dbReference type="Proteomes" id="UP000003531"/>
    </source>
</evidence>
<feature type="non-terminal residue" evidence="3">
    <location>
        <position position="78"/>
    </location>
</feature>
<organism evidence="3 4">
    <name type="scientific">Ligilactobacillus salivarius DSM 20555 = ATCC 11741</name>
    <dbReference type="NCBI Taxonomy" id="1423799"/>
    <lineage>
        <taxon>Bacteria</taxon>
        <taxon>Bacillati</taxon>
        <taxon>Bacillota</taxon>
        <taxon>Bacilli</taxon>
        <taxon>Lactobacillales</taxon>
        <taxon>Lactobacillaceae</taxon>
        <taxon>Ligilactobacillus</taxon>
    </lineage>
</organism>
<dbReference type="InterPro" id="IPR027417">
    <property type="entry name" value="P-loop_NTPase"/>
</dbReference>
<dbReference type="InterPro" id="IPR003439">
    <property type="entry name" value="ABC_transporter-like_ATP-bd"/>
</dbReference>
<evidence type="ECO:0000256" key="1">
    <source>
        <dbReference type="ARBA" id="ARBA00022448"/>
    </source>
</evidence>
<comment type="caution">
    <text evidence="3">The sequence shown here is derived from an EMBL/GenBank/DDBJ whole genome shotgun (WGS) entry which is preliminary data.</text>
</comment>
<dbReference type="PANTHER" id="PTHR42781:SF4">
    <property type="entry name" value="SPERMIDINE_PUTRESCINE IMPORT ATP-BINDING PROTEIN POTA"/>
    <property type="match status" value="1"/>
</dbReference>
<dbReference type="AlphaFoldDB" id="C2EHI7"/>
<dbReference type="GO" id="GO:0005524">
    <property type="term" value="F:ATP binding"/>
    <property type="evidence" value="ECO:0007669"/>
    <property type="project" value="InterPro"/>
</dbReference>
<sequence length="78" mass="8386">ELLKAAGLQELGHVSELSGGQAAQVALLRALAARPEVLVVDEPFAAMDVESAARWRHLLRMSAADRTTVIVTHSRVDL</sequence>
<accession>C2EHI7</accession>
<dbReference type="PANTHER" id="PTHR42781">
    <property type="entry name" value="SPERMIDINE/PUTRESCINE IMPORT ATP-BINDING PROTEIN POTA"/>
    <property type="match status" value="1"/>
</dbReference>
<dbReference type="SUPFAM" id="SSF52540">
    <property type="entry name" value="P-loop containing nucleoside triphosphate hydrolases"/>
    <property type="match status" value="1"/>
</dbReference>